<sequence length="243" mass="27539">MKVVNGYIGVDGGYLVGFSYRSHEEFYPMYCGLDIDPNQYEGTTRQKFMKILSSVDAPTQAKILRGVLAYCPVDNEYHAERRLKHKPEIEEMIRRLEGESFPVVENPELTITSEFVERAIADAKALIENTGATSAVDRVHTLFHGYLKELCRKNNISFNDDANVTALFSLLRNNHPAFQNSGSNSPNVDRMIRSLGAIVDVFNPIRNRESMSHPNEVLLDEPEAILFINIARSVLQYINSKVR</sequence>
<proteinExistence type="predicted"/>
<protein>
    <recommendedName>
        <fullName evidence="1">Abortive infection protein-like C-terminal domain-containing protein</fullName>
    </recommendedName>
</protein>
<dbReference type="Pfam" id="PF14355">
    <property type="entry name" value="Abi_C"/>
    <property type="match status" value="1"/>
</dbReference>
<organism evidence="2 3">
    <name type="scientific">Paenibacillus flagellatus</name>
    <dbReference type="NCBI Taxonomy" id="2211139"/>
    <lineage>
        <taxon>Bacteria</taxon>
        <taxon>Bacillati</taxon>
        <taxon>Bacillota</taxon>
        <taxon>Bacilli</taxon>
        <taxon>Bacillales</taxon>
        <taxon>Paenibacillaceae</taxon>
        <taxon>Paenibacillus</taxon>
    </lineage>
</organism>
<comment type="caution">
    <text evidence="2">The sequence shown here is derived from an EMBL/GenBank/DDBJ whole genome shotgun (WGS) entry which is preliminary data.</text>
</comment>
<accession>A0A2V5JXL4</accession>
<evidence type="ECO:0000313" key="2">
    <source>
        <dbReference type="EMBL" id="PYI49954.1"/>
    </source>
</evidence>
<reference evidence="2 3" key="1">
    <citation type="submission" date="2018-05" db="EMBL/GenBank/DDBJ databases">
        <title>Paenibacillus flagellatus sp. nov., isolated from selenium mineral soil.</title>
        <authorList>
            <person name="Dai X."/>
        </authorList>
    </citation>
    <scope>NUCLEOTIDE SEQUENCE [LARGE SCALE GENOMIC DNA]</scope>
    <source>
        <strain evidence="2 3">DXL2</strain>
    </source>
</reference>
<evidence type="ECO:0000313" key="3">
    <source>
        <dbReference type="Proteomes" id="UP000247476"/>
    </source>
</evidence>
<name>A0A2V5JXL4_9BACL</name>
<dbReference type="InterPro" id="IPR026001">
    <property type="entry name" value="Abi-like_C"/>
</dbReference>
<gene>
    <name evidence="2" type="ORF">DLM86_31520</name>
</gene>
<dbReference type="EMBL" id="QJVJ01000029">
    <property type="protein sequence ID" value="PYI49954.1"/>
    <property type="molecule type" value="Genomic_DNA"/>
</dbReference>
<feature type="domain" description="Abortive infection protein-like C-terminal" evidence="1">
    <location>
        <begin position="169"/>
        <end position="238"/>
    </location>
</feature>
<dbReference type="AlphaFoldDB" id="A0A2V5JXL4"/>
<keyword evidence="3" id="KW-1185">Reference proteome</keyword>
<dbReference type="Proteomes" id="UP000247476">
    <property type="component" value="Unassembled WGS sequence"/>
</dbReference>
<evidence type="ECO:0000259" key="1">
    <source>
        <dbReference type="Pfam" id="PF14355"/>
    </source>
</evidence>